<keyword evidence="4" id="KW-0804">Transcription</keyword>
<reference evidence="6 7" key="1">
    <citation type="submission" date="2024-04" db="EMBL/GenBank/DDBJ databases">
        <title>draft genome sequnece of Paenibacillus filicis.</title>
        <authorList>
            <person name="Kim D.-U."/>
        </authorList>
    </citation>
    <scope>NUCLEOTIDE SEQUENCE [LARGE SCALE GENOMIC DNA]</scope>
    <source>
        <strain evidence="6 7">KACC14197</strain>
    </source>
</reference>
<dbReference type="Gene3D" id="1.10.260.40">
    <property type="entry name" value="lambda repressor-like DNA-binding domains"/>
    <property type="match status" value="1"/>
</dbReference>
<dbReference type="PANTHER" id="PTHR30146">
    <property type="entry name" value="LACI-RELATED TRANSCRIPTIONAL REPRESSOR"/>
    <property type="match status" value="1"/>
</dbReference>
<dbReference type="SUPFAM" id="SSF53822">
    <property type="entry name" value="Periplasmic binding protein-like I"/>
    <property type="match status" value="1"/>
</dbReference>
<dbReference type="InterPro" id="IPR010982">
    <property type="entry name" value="Lambda_DNA-bd_dom_sf"/>
</dbReference>
<dbReference type="InterPro" id="IPR000843">
    <property type="entry name" value="HTH_LacI"/>
</dbReference>
<keyword evidence="2" id="KW-0805">Transcription regulation</keyword>
<dbReference type="Proteomes" id="UP001469365">
    <property type="component" value="Unassembled WGS sequence"/>
</dbReference>
<evidence type="ECO:0000256" key="2">
    <source>
        <dbReference type="ARBA" id="ARBA00023015"/>
    </source>
</evidence>
<evidence type="ECO:0000313" key="7">
    <source>
        <dbReference type="Proteomes" id="UP001469365"/>
    </source>
</evidence>
<dbReference type="PANTHER" id="PTHR30146:SF148">
    <property type="entry name" value="HTH-TYPE TRANSCRIPTIONAL REPRESSOR PURR-RELATED"/>
    <property type="match status" value="1"/>
</dbReference>
<keyword evidence="3 6" id="KW-0238">DNA-binding</keyword>
<dbReference type="Pfam" id="PF00356">
    <property type="entry name" value="LacI"/>
    <property type="match status" value="1"/>
</dbReference>
<gene>
    <name evidence="6" type="ORF">WMW72_12580</name>
</gene>
<dbReference type="Pfam" id="PF13377">
    <property type="entry name" value="Peripla_BP_3"/>
    <property type="match status" value="1"/>
</dbReference>
<dbReference type="GO" id="GO:0003677">
    <property type="term" value="F:DNA binding"/>
    <property type="evidence" value="ECO:0007669"/>
    <property type="project" value="UniProtKB-KW"/>
</dbReference>
<protein>
    <submittedName>
        <fullName evidence="6">LacI family DNA-binding transcriptional regulator</fullName>
    </submittedName>
</protein>
<dbReference type="CDD" id="cd06267">
    <property type="entry name" value="PBP1_LacI_sugar_binding-like"/>
    <property type="match status" value="1"/>
</dbReference>
<evidence type="ECO:0000313" key="6">
    <source>
        <dbReference type="EMBL" id="MEK8128742.1"/>
    </source>
</evidence>
<dbReference type="Gene3D" id="3.40.50.2300">
    <property type="match status" value="2"/>
</dbReference>
<feature type="domain" description="HTH lacI-type" evidence="5">
    <location>
        <begin position="3"/>
        <end position="57"/>
    </location>
</feature>
<dbReference type="InterPro" id="IPR046335">
    <property type="entry name" value="LacI/GalR-like_sensor"/>
</dbReference>
<comment type="caution">
    <text evidence="6">The sequence shown here is derived from an EMBL/GenBank/DDBJ whole genome shotgun (WGS) entry which is preliminary data.</text>
</comment>
<evidence type="ECO:0000256" key="1">
    <source>
        <dbReference type="ARBA" id="ARBA00022491"/>
    </source>
</evidence>
<dbReference type="PROSITE" id="PS50932">
    <property type="entry name" value="HTH_LACI_2"/>
    <property type="match status" value="1"/>
</dbReference>
<dbReference type="EMBL" id="JBBPCC010000007">
    <property type="protein sequence ID" value="MEK8128742.1"/>
    <property type="molecule type" value="Genomic_DNA"/>
</dbReference>
<keyword evidence="1" id="KW-0678">Repressor</keyword>
<accession>A0ABU9DKK9</accession>
<evidence type="ECO:0000256" key="3">
    <source>
        <dbReference type="ARBA" id="ARBA00023125"/>
    </source>
</evidence>
<name>A0ABU9DKK9_9BACL</name>
<dbReference type="InterPro" id="IPR028082">
    <property type="entry name" value="Peripla_BP_I"/>
</dbReference>
<keyword evidence="7" id="KW-1185">Reference proteome</keyword>
<dbReference type="CDD" id="cd01392">
    <property type="entry name" value="HTH_LacI"/>
    <property type="match status" value="1"/>
</dbReference>
<evidence type="ECO:0000256" key="4">
    <source>
        <dbReference type="ARBA" id="ARBA00023163"/>
    </source>
</evidence>
<evidence type="ECO:0000259" key="5">
    <source>
        <dbReference type="PROSITE" id="PS50932"/>
    </source>
</evidence>
<proteinExistence type="predicted"/>
<dbReference type="RefSeq" id="WP_341415833.1">
    <property type="nucleotide sequence ID" value="NZ_JBBPCC010000007.1"/>
</dbReference>
<sequence length="340" mass="37281">MRANMKTIASLAGVSVSTVSKIMNNYTDVSEETKTRVLAIMKQTGYIPVYSARALASRKSGLIGVIFAGEVNVDFTHPFFVEVINSFKKQIGVLGYDLLFFSNEKIPTAGDYLSRCLASQVEGCIIISGDQVEPSIQDLDHSPIPCIGVDLELNGPGSGYIMSDNMKIAAKAVEHFYVLGYKELGYIGSSPDSEISNIRKQGYMNAMEAFGLQINPDWFVSGETFFELSGYQAMQKWIRTGDLPRAVFASSDLIALGAMRALKEHRLSIPQDIAIIGCDDIEASRYVDPPLTTIRQNKDKLGKLAAHMLYDMINNQSAISSFVLEPELIVRESCGCSLAL</sequence>
<dbReference type="SMART" id="SM00354">
    <property type="entry name" value="HTH_LACI"/>
    <property type="match status" value="1"/>
</dbReference>
<dbReference type="SUPFAM" id="SSF47413">
    <property type="entry name" value="lambda repressor-like DNA-binding domains"/>
    <property type="match status" value="1"/>
</dbReference>
<organism evidence="6 7">
    <name type="scientific">Paenibacillus filicis</name>
    <dbReference type="NCBI Taxonomy" id="669464"/>
    <lineage>
        <taxon>Bacteria</taxon>
        <taxon>Bacillati</taxon>
        <taxon>Bacillota</taxon>
        <taxon>Bacilli</taxon>
        <taxon>Bacillales</taxon>
        <taxon>Paenibacillaceae</taxon>
        <taxon>Paenibacillus</taxon>
    </lineage>
</organism>